<keyword evidence="7 17" id="KW-0812">Transmembrane</keyword>
<dbReference type="GO" id="GO:0005262">
    <property type="term" value="F:calcium channel activity"/>
    <property type="evidence" value="ECO:0007669"/>
    <property type="project" value="TreeGrafter"/>
</dbReference>
<feature type="transmembrane region" description="Helical" evidence="17">
    <location>
        <begin position="306"/>
        <end position="328"/>
    </location>
</feature>
<evidence type="ECO:0000259" key="18">
    <source>
        <dbReference type="Pfam" id="PF01699"/>
    </source>
</evidence>
<evidence type="ECO:0000256" key="10">
    <source>
        <dbReference type="ARBA" id="ARBA00022847"/>
    </source>
</evidence>
<protein>
    <submittedName>
        <fullName evidence="19">Sodium/potassium/calcium exchanger 4</fullName>
    </submittedName>
</protein>
<keyword evidence="10" id="KW-0769">Symport</keyword>
<keyword evidence="5" id="KW-0633">Potassium transport</keyword>
<evidence type="ECO:0000256" key="11">
    <source>
        <dbReference type="ARBA" id="ARBA00022958"/>
    </source>
</evidence>
<evidence type="ECO:0000256" key="7">
    <source>
        <dbReference type="ARBA" id="ARBA00022692"/>
    </source>
</evidence>
<evidence type="ECO:0000256" key="15">
    <source>
        <dbReference type="ARBA" id="ARBA00023136"/>
    </source>
</evidence>
<dbReference type="InterPro" id="IPR004481">
    <property type="entry name" value="K/Na/Ca-exchanger"/>
</dbReference>
<dbReference type="Proteomes" id="UP001500889">
    <property type="component" value="Chromosome A"/>
</dbReference>
<gene>
    <name evidence="19" type="ORF">DMAD_00964</name>
</gene>
<evidence type="ECO:0000256" key="16">
    <source>
        <dbReference type="ARBA" id="ARBA00023201"/>
    </source>
</evidence>
<dbReference type="PANTHER" id="PTHR10846">
    <property type="entry name" value="SODIUM/POTASSIUM/CALCIUM EXCHANGER"/>
    <property type="match status" value="1"/>
</dbReference>
<evidence type="ECO:0000256" key="17">
    <source>
        <dbReference type="SAM" id="Phobius"/>
    </source>
</evidence>
<evidence type="ECO:0000256" key="8">
    <source>
        <dbReference type="ARBA" id="ARBA00022729"/>
    </source>
</evidence>
<dbReference type="PANTHER" id="PTHR10846:SF70">
    <property type="entry name" value="ZYDECO, ISOFORM F"/>
    <property type="match status" value="1"/>
</dbReference>
<dbReference type="GO" id="GO:0008273">
    <property type="term" value="F:calcium, potassium:sodium antiporter activity"/>
    <property type="evidence" value="ECO:0007669"/>
    <property type="project" value="TreeGrafter"/>
</dbReference>
<evidence type="ECO:0000256" key="12">
    <source>
        <dbReference type="ARBA" id="ARBA00022989"/>
    </source>
</evidence>
<evidence type="ECO:0000256" key="5">
    <source>
        <dbReference type="ARBA" id="ARBA00022538"/>
    </source>
</evidence>
<keyword evidence="12 17" id="KW-1133">Transmembrane helix</keyword>
<evidence type="ECO:0000256" key="4">
    <source>
        <dbReference type="ARBA" id="ARBA00022449"/>
    </source>
</evidence>
<dbReference type="FunFam" id="1.20.1420.30:FF:000009">
    <property type="entry name" value="sodium/potassium/calcium exchanger 5 isoform X2"/>
    <property type="match status" value="1"/>
</dbReference>
<evidence type="ECO:0000313" key="20">
    <source>
        <dbReference type="Proteomes" id="UP001500889"/>
    </source>
</evidence>
<accession>A0AAU9FYB8</accession>
<evidence type="ECO:0000256" key="6">
    <source>
        <dbReference type="ARBA" id="ARBA00022568"/>
    </source>
</evidence>
<keyword evidence="15 17" id="KW-0472">Membrane</keyword>
<feature type="transmembrane region" description="Helical" evidence="17">
    <location>
        <begin position="375"/>
        <end position="398"/>
    </location>
</feature>
<keyword evidence="11" id="KW-0630">Potassium</keyword>
<feature type="domain" description="Sodium/calcium exchanger membrane region" evidence="18">
    <location>
        <begin position="56"/>
        <end position="197"/>
    </location>
</feature>
<dbReference type="GO" id="GO:0015293">
    <property type="term" value="F:symporter activity"/>
    <property type="evidence" value="ECO:0007669"/>
    <property type="project" value="UniProtKB-KW"/>
</dbReference>
<keyword evidence="4" id="KW-0050">Antiport</keyword>
<evidence type="ECO:0000256" key="9">
    <source>
        <dbReference type="ARBA" id="ARBA00022837"/>
    </source>
</evidence>
<name>A0AAU9FYB8_DROMD</name>
<comment type="similarity">
    <text evidence="2">Belongs to the Ca(2+):cation antiporter (CaCA) (TC 2.A.19) family. SLC24A subfamily.</text>
</comment>
<feature type="transmembrane region" description="Helical" evidence="17">
    <location>
        <begin position="271"/>
        <end position="294"/>
    </location>
</feature>
<feature type="transmembrane region" description="Helical" evidence="17">
    <location>
        <begin position="48"/>
        <end position="69"/>
    </location>
</feature>
<keyword evidence="3" id="KW-0813">Transport</keyword>
<keyword evidence="14" id="KW-0406">Ion transport</keyword>
<dbReference type="InterPro" id="IPR004837">
    <property type="entry name" value="NaCa_Exmemb"/>
</dbReference>
<evidence type="ECO:0000256" key="3">
    <source>
        <dbReference type="ARBA" id="ARBA00022448"/>
    </source>
</evidence>
<feature type="transmembrane region" description="Helical" evidence="17">
    <location>
        <begin position="90"/>
        <end position="114"/>
    </location>
</feature>
<evidence type="ECO:0000256" key="1">
    <source>
        <dbReference type="ARBA" id="ARBA00004141"/>
    </source>
</evidence>
<keyword evidence="8" id="KW-0732">Signal</keyword>
<keyword evidence="13" id="KW-0915">Sodium</keyword>
<keyword evidence="20" id="KW-1185">Reference proteome</keyword>
<reference evidence="19 20" key="1">
    <citation type="submission" date="2024-02" db="EMBL/GenBank/DDBJ databases">
        <title>A chromosome-level genome assembly of Drosophila madeirensis, a fruit fly species endemic to Madeira island.</title>
        <authorList>
            <person name="Tomihara K."/>
            <person name="Llopart A."/>
            <person name="Yamamoto D."/>
        </authorList>
    </citation>
    <scope>NUCLEOTIDE SEQUENCE [LARGE SCALE GENOMIC DNA]</scope>
    <source>
        <strain evidence="19 20">RF1</strain>
    </source>
</reference>
<keyword evidence="16" id="KW-0739">Sodium transport</keyword>
<feature type="domain" description="Sodium/calcium exchanger membrane region" evidence="18">
    <location>
        <begin position="273"/>
        <end position="419"/>
    </location>
</feature>
<organism evidence="19 20">
    <name type="scientific">Drosophila madeirensis</name>
    <name type="common">Fruit fly</name>
    <dbReference type="NCBI Taxonomy" id="30013"/>
    <lineage>
        <taxon>Eukaryota</taxon>
        <taxon>Metazoa</taxon>
        <taxon>Ecdysozoa</taxon>
        <taxon>Arthropoda</taxon>
        <taxon>Hexapoda</taxon>
        <taxon>Insecta</taxon>
        <taxon>Pterygota</taxon>
        <taxon>Neoptera</taxon>
        <taxon>Endopterygota</taxon>
        <taxon>Diptera</taxon>
        <taxon>Brachycera</taxon>
        <taxon>Muscomorpha</taxon>
        <taxon>Ephydroidea</taxon>
        <taxon>Drosophilidae</taxon>
        <taxon>Drosophila</taxon>
        <taxon>Sophophora</taxon>
    </lineage>
</organism>
<evidence type="ECO:0000313" key="19">
    <source>
        <dbReference type="EMBL" id="BFG01135.1"/>
    </source>
</evidence>
<dbReference type="Gene3D" id="1.20.1420.30">
    <property type="entry name" value="NCX, central ion-binding region"/>
    <property type="match status" value="2"/>
</dbReference>
<dbReference type="GO" id="GO:0006874">
    <property type="term" value="P:intracellular calcium ion homeostasis"/>
    <property type="evidence" value="ECO:0007669"/>
    <property type="project" value="TreeGrafter"/>
</dbReference>
<feature type="transmembrane region" description="Helical" evidence="17">
    <location>
        <begin position="120"/>
        <end position="146"/>
    </location>
</feature>
<dbReference type="EMBL" id="AP029266">
    <property type="protein sequence ID" value="BFG01135.1"/>
    <property type="molecule type" value="Genomic_DNA"/>
</dbReference>
<evidence type="ECO:0000256" key="14">
    <source>
        <dbReference type="ARBA" id="ARBA00023065"/>
    </source>
</evidence>
<evidence type="ECO:0000256" key="2">
    <source>
        <dbReference type="ARBA" id="ARBA00005364"/>
    </source>
</evidence>
<feature type="transmembrane region" description="Helical" evidence="17">
    <location>
        <begin position="404"/>
        <end position="425"/>
    </location>
</feature>
<dbReference type="Pfam" id="PF01699">
    <property type="entry name" value="Na_Ca_ex"/>
    <property type="match status" value="2"/>
</dbReference>
<feature type="transmembrane region" description="Helical" evidence="17">
    <location>
        <begin position="179"/>
        <end position="198"/>
    </location>
</feature>
<keyword evidence="9" id="KW-0106">Calcium</keyword>
<evidence type="ECO:0000256" key="13">
    <source>
        <dbReference type="ARBA" id="ARBA00023053"/>
    </source>
</evidence>
<feature type="transmembrane region" description="Helical" evidence="17">
    <location>
        <begin position="158"/>
        <end position="173"/>
    </location>
</feature>
<dbReference type="AlphaFoldDB" id="A0AAU9FYB8"/>
<sequence length="447" mass="49927">MFFGGDSDFQRLLRENGFDRSDLRAEVELNCTHPAILEFPNFMRRKSIASAVICFLLCMYLFILLAIVCDDYLVPSMERLCYTLRLTYDVAGATFLAAATSAPELFVAFVGTFITEGDIGVGTIVGSSVFNVLGIATVCGIFTGVTAKLDWWPITRDTMWYLVSITLLGLVLIDSEVSWWEAAIMLSCYFVYLTTLIFDRKLQKLCRTLEGERELMDEDPMLREEDPLMTFRQHVCSKPEKGSPCIEVTWWVIKYPATLILAITTPSVRSVFFLTMLVAVLWISGISYLLAWFLSVVGYNIGIPDSIMGLTVLAVGTSVPEVVSSYIVTRKGYGSMAMCNAIGSNTFDIFICLGLPWLLKSIIQKNTVKIHSEGLTITTAMLVATIVLLYACFLLTKFTLGKPVGWMSLITYVLFLACAIAIELIKDNLNHCDIEDDAYTHLLHKNI</sequence>
<comment type="subcellular location">
    <subcellularLocation>
        <location evidence="1">Membrane</location>
        <topology evidence="1">Multi-pass membrane protein</topology>
    </subcellularLocation>
</comment>
<keyword evidence="6" id="KW-0109">Calcium transport</keyword>
<dbReference type="NCBIfam" id="TIGR00367">
    <property type="entry name" value="calcium/sodium antiporter"/>
    <property type="match status" value="1"/>
</dbReference>
<proteinExistence type="inferred from homology"/>
<dbReference type="InterPro" id="IPR044880">
    <property type="entry name" value="NCX_ion-bd_dom_sf"/>
</dbReference>
<dbReference type="GO" id="GO:0005886">
    <property type="term" value="C:plasma membrane"/>
    <property type="evidence" value="ECO:0007669"/>
    <property type="project" value="TreeGrafter"/>
</dbReference>